<evidence type="ECO:0000313" key="2">
    <source>
        <dbReference type="EMBL" id="MBJ6372695.1"/>
    </source>
</evidence>
<evidence type="ECO:0000313" key="3">
    <source>
        <dbReference type="Proteomes" id="UP000619079"/>
    </source>
</evidence>
<feature type="domain" description="DUF6473" evidence="1">
    <location>
        <begin position="1"/>
        <end position="273"/>
    </location>
</feature>
<evidence type="ECO:0000259" key="1">
    <source>
        <dbReference type="Pfam" id="PF20078"/>
    </source>
</evidence>
<protein>
    <recommendedName>
        <fullName evidence="1">DUF6473 domain-containing protein</fullName>
    </recommendedName>
</protein>
<dbReference type="InterPro" id="IPR045524">
    <property type="entry name" value="DUF6473"/>
</dbReference>
<name>A0A8J7J781_9RHOB</name>
<keyword evidence="3" id="KW-1185">Reference proteome</keyword>
<proteinExistence type="predicted"/>
<dbReference type="Pfam" id="PF20078">
    <property type="entry name" value="DUF6473"/>
    <property type="match status" value="1"/>
</dbReference>
<gene>
    <name evidence="2" type="ORF">JF290_14255</name>
</gene>
<organism evidence="2 3">
    <name type="scientific">Sedimentitalea arenosa</name>
    <dbReference type="NCBI Taxonomy" id="2798803"/>
    <lineage>
        <taxon>Bacteria</taxon>
        <taxon>Pseudomonadati</taxon>
        <taxon>Pseudomonadota</taxon>
        <taxon>Alphaproteobacteria</taxon>
        <taxon>Rhodobacterales</taxon>
        <taxon>Paracoccaceae</taxon>
        <taxon>Sedimentitalea</taxon>
    </lineage>
</organism>
<comment type="caution">
    <text evidence="2">The sequence shown here is derived from an EMBL/GenBank/DDBJ whole genome shotgun (WGS) entry which is preliminary data.</text>
</comment>
<dbReference type="RefSeq" id="WP_199025566.1">
    <property type="nucleotide sequence ID" value="NZ_JAELVR010000009.1"/>
</dbReference>
<dbReference type="EMBL" id="JAELVR010000009">
    <property type="protein sequence ID" value="MBJ6372695.1"/>
    <property type="molecule type" value="Genomic_DNA"/>
</dbReference>
<dbReference type="Proteomes" id="UP000619079">
    <property type="component" value="Unassembled WGS sequence"/>
</dbReference>
<accession>A0A8J7J781</accession>
<sequence length="275" mass="30156">MSFEVPSARALDDVPCRYGESRLLVRGPQRDLGVPYFAFLGSSDTYGKFVHRPFPALLEEQVSTTCVNLGCANAGVDAFLNDAELIRVAGAARAVVVQVMGAQNLSNRFYRVHPRRNDRFLEPTALLSRVYPEVDFTEFNFNKHMLTALCALSPDRFAAIRSELREAWVGRMNLLIESLKAPVLLLWLRREQSGAEAGSGQLGSDPLMITRDMLDSLAPHCADVIDLQVQPAGITGEAAMMVHGPLQAPVAESSIGPDTHMLIADRLAEALRDHA</sequence>
<reference evidence="2" key="1">
    <citation type="submission" date="2020-12" db="EMBL/GenBank/DDBJ databases">
        <title>Sedimentitalea sp. nov., isolated from sand in Incheon.</title>
        <authorList>
            <person name="Kim W."/>
        </authorList>
    </citation>
    <scope>NUCLEOTIDE SEQUENCE</scope>
    <source>
        <strain evidence="2">CAU 1593</strain>
    </source>
</reference>
<dbReference type="AlphaFoldDB" id="A0A8J7J781"/>